<dbReference type="Pfam" id="PF01278">
    <property type="entry name" value="Omptin"/>
    <property type="match status" value="1"/>
</dbReference>
<dbReference type="STRING" id="225004.SAMN02745152_01833"/>
<dbReference type="SUPFAM" id="SSF69917">
    <property type="entry name" value="OMPT-like"/>
    <property type="match status" value="1"/>
</dbReference>
<sequence length="340" mass="39222">MKKVLPLVLAIPFFSIFASVYAKAEIKKTDFSLSVEPLIGVKNGQVNEYVFLKEPIYDCDKLSELNWEIKNEFYSGLKLNGGYKNVFLEAGFTAGFPMKCGTMKDSDWRNNNSSEVTETSGHDYKTNYSESRNYIDYDISASLKTGYSFKLPELKKISTKISPFFEFEYQLFKFTAKNGTGWYGNKTDGYYAAWNDEENRSIEYFSGDVISYKRQNFIFWLGGSIAFNLPKDFSVGAGFKFSPFVYSESIDCHHSRGLYYLDIVSDFCSLFNYNFNTEYKIDSKKSICLNADYLYMKTLRGKSYLSNSQKWSKDNELKDSEGGADQHCFNISLSFKYNFF</sequence>
<keyword evidence="3" id="KW-1185">Reference proteome</keyword>
<gene>
    <name evidence="2" type="ORF">SAMN02745152_01833</name>
</gene>
<dbReference type="EMBL" id="FUXC01000011">
    <property type="protein sequence ID" value="SJZ97881.1"/>
    <property type="molecule type" value="Genomic_DNA"/>
</dbReference>
<dbReference type="Proteomes" id="UP000190395">
    <property type="component" value="Unassembled WGS sequence"/>
</dbReference>
<keyword evidence="2" id="KW-0378">Hydrolase</keyword>
<dbReference type="InterPro" id="IPR053724">
    <property type="entry name" value="OMP_A26_sf"/>
</dbReference>
<dbReference type="GeneID" id="303368060"/>
<organism evidence="2 3">
    <name type="scientific">Treponema berlinense</name>
    <dbReference type="NCBI Taxonomy" id="225004"/>
    <lineage>
        <taxon>Bacteria</taxon>
        <taxon>Pseudomonadati</taxon>
        <taxon>Spirochaetota</taxon>
        <taxon>Spirochaetia</taxon>
        <taxon>Spirochaetales</taxon>
        <taxon>Treponemataceae</taxon>
        <taxon>Treponema</taxon>
    </lineage>
</organism>
<evidence type="ECO:0000313" key="3">
    <source>
        <dbReference type="Proteomes" id="UP000190395"/>
    </source>
</evidence>
<evidence type="ECO:0000256" key="1">
    <source>
        <dbReference type="SAM" id="SignalP"/>
    </source>
</evidence>
<keyword evidence="1" id="KW-0732">Signal</keyword>
<dbReference type="InterPro" id="IPR020080">
    <property type="entry name" value="OM_adhesin/peptidase_omptin"/>
</dbReference>
<feature type="signal peptide" evidence="1">
    <location>
        <begin position="1"/>
        <end position="24"/>
    </location>
</feature>
<proteinExistence type="predicted"/>
<dbReference type="AlphaFoldDB" id="A0A1T4Q311"/>
<protein>
    <submittedName>
        <fullName evidence="2">Outer membrane protease</fullName>
    </submittedName>
</protein>
<dbReference type="GO" id="GO:0004190">
    <property type="term" value="F:aspartic-type endopeptidase activity"/>
    <property type="evidence" value="ECO:0007669"/>
    <property type="project" value="InterPro"/>
</dbReference>
<name>A0A1T4Q311_9SPIR</name>
<evidence type="ECO:0000313" key="2">
    <source>
        <dbReference type="EMBL" id="SJZ97881.1"/>
    </source>
</evidence>
<dbReference type="GO" id="GO:0006508">
    <property type="term" value="P:proteolysis"/>
    <property type="evidence" value="ECO:0007669"/>
    <property type="project" value="UniProtKB-KW"/>
</dbReference>
<dbReference type="Gene3D" id="2.40.128.90">
    <property type="entry name" value="OMPT-like"/>
    <property type="match status" value="1"/>
</dbReference>
<dbReference type="RefSeq" id="WP_143592664.1">
    <property type="nucleotide sequence ID" value="NZ_FUXC01000011.1"/>
</dbReference>
<reference evidence="2 3" key="1">
    <citation type="submission" date="2017-02" db="EMBL/GenBank/DDBJ databases">
        <authorList>
            <person name="Peterson S.W."/>
        </authorList>
    </citation>
    <scope>NUCLEOTIDE SEQUENCE [LARGE SCALE GENOMIC DNA]</scope>
    <source>
        <strain evidence="2 3">ATCC BAA-909</strain>
    </source>
</reference>
<dbReference type="GO" id="GO:0009279">
    <property type="term" value="C:cell outer membrane"/>
    <property type="evidence" value="ECO:0007669"/>
    <property type="project" value="InterPro"/>
</dbReference>
<dbReference type="OrthoDB" id="361580at2"/>
<accession>A0A1T4Q311</accession>
<keyword evidence="2" id="KW-0645">Protease</keyword>
<feature type="chain" id="PRO_5012572085" evidence="1">
    <location>
        <begin position="25"/>
        <end position="340"/>
    </location>
</feature>
<dbReference type="InterPro" id="IPR000036">
    <property type="entry name" value="Peptidase_A26_omptin"/>
</dbReference>